<keyword evidence="7 10" id="KW-1133">Transmembrane helix</keyword>
<keyword evidence="9 10" id="KW-0472">Membrane</keyword>
<evidence type="ECO:0000313" key="13">
    <source>
        <dbReference type="Proteomes" id="UP000199073"/>
    </source>
</evidence>
<evidence type="ECO:0000256" key="8">
    <source>
        <dbReference type="ARBA" id="ARBA00023078"/>
    </source>
</evidence>
<dbReference type="PRINTS" id="PR01386">
    <property type="entry name" value="CCMCBIOGNSIS"/>
</dbReference>
<name>A0A1H0NCC5_9BACT</name>
<evidence type="ECO:0000256" key="10">
    <source>
        <dbReference type="SAM" id="Phobius"/>
    </source>
</evidence>
<feature type="transmembrane region" description="Helical" evidence="10">
    <location>
        <begin position="40"/>
        <end position="59"/>
    </location>
</feature>
<dbReference type="EMBL" id="FNJI01000007">
    <property type="protein sequence ID" value="SDO90293.1"/>
    <property type="molecule type" value="Genomic_DNA"/>
</dbReference>
<evidence type="ECO:0000256" key="7">
    <source>
        <dbReference type="ARBA" id="ARBA00022989"/>
    </source>
</evidence>
<evidence type="ECO:0000256" key="4">
    <source>
        <dbReference type="ARBA" id="ARBA00016463"/>
    </source>
</evidence>
<evidence type="ECO:0000256" key="9">
    <source>
        <dbReference type="ARBA" id="ARBA00023136"/>
    </source>
</evidence>
<sequence length="275" mass="31200">MRELSDILYITVLGVTGVAVAAYLVYFVRQNTEVRKIARMILVASGVVQTLYILSRFFQGGHTPIISQHEAVIFFAWASTWAYLSFRWRYTVKNFGTFVSVLIFVLLLISLFSSREMPPLLPALQSAWLPVHAGVSVLAYGFLALAFCGGVMYLLQERELKSKKFGFFFSRFPSLDALDQLNNHCITAGFIFLTLGIVTGSVWARQAWGTYWQWDPKETWSLITWFLYLVQIHQRFTVGWRGKRAAVMAIVGFASVLFTLWGVTYLLGGIHSYAS</sequence>
<dbReference type="NCBIfam" id="TIGR03144">
    <property type="entry name" value="cytochr_II_ccsB"/>
    <property type="match status" value="1"/>
</dbReference>
<evidence type="ECO:0000259" key="11">
    <source>
        <dbReference type="Pfam" id="PF01578"/>
    </source>
</evidence>
<evidence type="ECO:0000256" key="3">
    <source>
        <dbReference type="ARBA" id="ARBA00005840"/>
    </source>
</evidence>
<dbReference type="OrthoDB" id="9814290at2"/>
<dbReference type="PANTHER" id="PTHR30071:SF1">
    <property type="entry name" value="CYTOCHROME B_B6 PROTEIN-RELATED"/>
    <property type="match status" value="1"/>
</dbReference>
<keyword evidence="13" id="KW-1185">Reference proteome</keyword>
<evidence type="ECO:0000256" key="1">
    <source>
        <dbReference type="ARBA" id="ARBA00002442"/>
    </source>
</evidence>
<dbReference type="GO" id="GO:0017004">
    <property type="term" value="P:cytochrome complex assembly"/>
    <property type="evidence" value="ECO:0007669"/>
    <property type="project" value="UniProtKB-KW"/>
</dbReference>
<evidence type="ECO:0000256" key="2">
    <source>
        <dbReference type="ARBA" id="ARBA00004141"/>
    </source>
</evidence>
<feature type="transmembrane region" description="Helical" evidence="10">
    <location>
        <begin position="181"/>
        <end position="204"/>
    </location>
</feature>
<dbReference type="AlphaFoldDB" id="A0A1H0NCC5"/>
<feature type="transmembrane region" description="Helical" evidence="10">
    <location>
        <begin position="245"/>
        <end position="267"/>
    </location>
</feature>
<keyword evidence="6" id="KW-0201">Cytochrome c-type biogenesis</keyword>
<feature type="transmembrane region" description="Helical" evidence="10">
    <location>
        <begin position="95"/>
        <end position="113"/>
    </location>
</feature>
<dbReference type="PANTHER" id="PTHR30071">
    <property type="entry name" value="HEME EXPORTER PROTEIN C"/>
    <property type="match status" value="1"/>
</dbReference>
<reference evidence="12 13" key="1">
    <citation type="submission" date="2016-10" db="EMBL/GenBank/DDBJ databases">
        <authorList>
            <person name="de Groot N.N."/>
        </authorList>
    </citation>
    <scope>NUCLEOTIDE SEQUENCE [LARGE SCALE GENOMIC DNA]</scope>
    <source>
        <strain evidence="12 13">DSM 12130</strain>
    </source>
</reference>
<organism evidence="12 13">
    <name type="scientific">Desulforhopalus singaporensis</name>
    <dbReference type="NCBI Taxonomy" id="91360"/>
    <lineage>
        <taxon>Bacteria</taxon>
        <taxon>Pseudomonadati</taxon>
        <taxon>Thermodesulfobacteriota</taxon>
        <taxon>Desulfobulbia</taxon>
        <taxon>Desulfobulbales</taxon>
        <taxon>Desulfocapsaceae</taxon>
        <taxon>Desulforhopalus</taxon>
    </lineage>
</organism>
<gene>
    <name evidence="12" type="ORF">SAMN05660330_01342</name>
</gene>
<dbReference type="RefSeq" id="WP_092221077.1">
    <property type="nucleotide sequence ID" value="NZ_FNJI01000007.1"/>
</dbReference>
<dbReference type="InterPro" id="IPR017562">
    <property type="entry name" value="Cyt_c_biogenesis_CcsA"/>
</dbReference>
<accession>A0A1H0NCC5</accession>
<dbReference type="GO" id="GO:0005886">
    <property type="term" value="C:plasma membrane"/>
    <property type="evidence" value="ECO:0007669"/>
    <property type="project" value="TreeGrafter"/>
</dbReference>
<evidence type="ECO:0000313" key="12">
    <source>
        <dbReference type="EMBL" id="SDO90293.1"/>
    </source>
</evidence>
<feature type="transmembrane region" description="Helical" evidence="10">
    <location>
        <begin position="65"/>
        <end position="83"/>
    </location>
</feature>
<feature type="domain" description="Cytochrome c assembly protein" evidence="11">
    <location>
        <begin position="70"/>
        <end position="271"/>
    </location>
</feature>
<evidence type="ECO:0000256" key="5">
    <source>
        <dbReference type="ARBA" id="ARBA00022692"/>
    </source>
</evidence>
<dbReference type="STRING" id="91360.SAMN05660330_01342"/>
<evidence type="ECO:0000256" key="6">
    <source>
        <dbReference type="ARBA" id="ARBA00022748"/>
    </source>
</evidence>
<dbReference type="GO" id="GO:0020037">
    <property type="term" value="F:heme binding"/>
    <property type="evidence" value="ECO:0007669"/>
    <property type="project" value="InterPro"/>
</dbReference>
<comment type="function">
    <text evidence="1">Required for the export of heme to the periplasm for the biogenesis of c-type cytochromes.</text>
</comment>
<feature type="transmembrane region" description="Helical" evidence="10">
    <location>
        <begin position="219"/>
        <end position="238"/>
    </location>
</feature>
<keyword evidence="8" id="KW-0793">Thylakoid</keyword>
<dbReference type="Proteomes" id="UP000199073">
    <property type="component" value="Unassembled WGS sequence"/>
</dbReference>
<dbReference type="GO" id="GO:0015232">
    <property type="term" value="F:heme transmembrane transporter activity"/>
    <property type="evidence" value="ECO:0007669"/>
    <property type="project" value="InterPro"/>
</dbReference>
<dbReference type="Pfam" id="PF01578">
    <property type="entry name" value="Cytochrom_C_asm"/>
    <property type="match status" value="1"/>
</dbReference>
<dbReference type="InterPro" id="IPR002541">
    <property type="entry name" value="Cyt_c_assembly"/>
</dbReference>
<feature type="transmembrane region" description="Helical" evidence="10">
    <location>
        <begin position="6"/>
        <end position="28"/>
    </location>
</feature>
<comment type="subcellular location">
    <subcellularLocation>
        <location evidence="2">Membrane</location>
        <topology evidence="2">Multi-pass membrane protein</topology>
    </subcellularLocation>
</comment>
<comment type="similarity">
    <text evidence="3">Belongs to the CcmC/CycZ/HelC family.</text>
</comment>
<keyword evidence="5 10" id="KW-0812">Transmembrane</keyword>
<dbReference type="InterPro" id="IPR045062">
    <property type="entry name" value="Cyt_c_biogenesis_CcsA/CcmC"/>
</dbReference>
<feature type="transmembrane region" description="Helical" evidence="10">
    <location>
        <begin position="133"/>
        <end position="155"/>
    </location>
</feature>
<protein>
    <recommendedName>
        <fullName evidence="4">Heme exporter protein C</fullName>
    </recommendedName>
</protein>
<proteinExistence type="inferred from homology"/>
<dbReference type="InterPro" id="IPR003557">
    <property type="entry name" value="Cyt_c_biogenesis_CcmC"/>
</dbReference>